<dbReference type="InterPro" id="IPR010982">
    <property type="entry name" value="Lambda_DNA-bd_dom_sf"/>
</dbReference>
<dbReference type="GO" id="GO:0003677">
    <property type="term" value="F:DNA binding"/>
    <property type="evidence" value="ECO:0007669"/>
    <property type="project" value="UniProtKB-KW"/>
</dbReference>
<dbReference type="PANTHER" id="PTHR46558">
    <property type="entry name" value="TRACRIPTIONAL REGULATORY PROTEIN-RELATED-RELATED"/>
    <property type="match status" value="1"/>
</dbReference>
<protein>
    <submittedName>
        <fullName evidence="3">Helix-turn-helix transcriptional regulator</fullName>
    </submittedName>
</protein>
<name>A0AA42FJS7_9GAMM</name>
<accession>A0AA42FJS7</accession>
<reference evidence="3" key="1">
    <citation type="submission" date="2023-03" db="EMBL/GenBank/DDBJ databases">
        <title>a new species belonging to Providencia genus.</title>
        <authorList>
            <person name="Yang W."/>
            <person name="Hu F."/>
            <person name="Shen S."/>
            <person name="Ding L."/>
            <person name="Yin D."/>
        </authorList>
    </citation>
    <scope>NUCLEOTIDE SEQUENCE</scope>
    <source>
        <strain evidence="3">CRE-3FA-0001</strain>
    </source>
</reference>
<dbReference type="Proteomes" id="UP001176478">
    <property type="component" value="Unassembled WGS sequence"/>
</dbReference>
<dbReference type="Proteomes" id="UP001156701">
    <property type="component" value="Unassembled WGS sequence"/>
</dbReference>
<keyword evidence="6" id="KW-1185">Reference proteome</keyword>
<dbReference type="RefSeq" id="WP_042848586.1">
    <property type="nucleotide sequence ID" value="NZ_JARRYG010000020.1"/>
</dbReference>
<dbReference type="EMBL" id="JARRYG010000020">
    <property type="protein sequence ID" value="MDG4697918.1"/>
    <property type="molecule type" value="Genomic_DNA"/>
</dbReference>
<evidence type="ECO:0000313" key="4">
    <source>
        <dbReference type="EMBL" id="MDO7858547.1"/>
    </source>
</evidence>
<dbReference type="InterPro" id="IPR001387">
    <property type="entry name" value="Cro/C1-type_HTH"/>
</dbReference>
<evidence type="ECO:0000313" key="6">
    <source>
        <dbReference type="Proteomes" id="UP001176478"/>
    </source>
</evidence>
<gene>
    <name evidence="3" type="ORF">P7V44_16925</name>
    <name evidence="4" type="ORF">Q5E86_19840</name>
</gene>
<dbReference type="Gene3D" id="1.10.260.40">
    <property type="entry name" value="lambda repressor-like DNA-binding domains"/>
    <property type="match status" value="1"/>
</dbReference>
<organism evidence="3 5">
    <name type="scientific">Providencia huashanensis</name>
    <dbReference type="NCBI Taxonomy" id="3037798"/>
    <lineage>
        <taxon>Bacteria</taxon>
        <taxon>Pseudomonadati</taxon>
        <taxon>Pseudomonadota</taxon>
        <taxon>Gammaproteobacteria</taxon>
        <taxon>Enterobacterales</taxon>
        <taxon>Morganellaceae</taxon>
        <taxon>Providencia</taxon>
    </lineage>
</organism>
<dbReference type="SUPFAM" id="SSF47413">
    <property type="entry name" value="lambda repressor-like DNA-binding domains"/>
    <property type="match status" value="1"/>
</dbReference>
<dbReference type="AlphaFoldDB" id="A0AA42FJS7"/>
<reference evidence="4" key="2">
    <citation type="submission" date="2023-07" db="EMBL/GenBank/DDBJ databases">
        <authorList>
            <person name="Yang W."/>
            <person name="Chen J."/>
            <person name="Ji P."/>
            <person name="Hu F."/>
        </authorList>
    </citation>
    <scope>NUCLEOTIDE SEQUENCE</scope>
    <source>
        <strain evidence="4">CRE-138-0111</strain>
    </source>
</reference>
<reference evidence="4" key="3">
    <citation type="journal article" date="2024" name="Int. J. Antimicrob. Agents">
        <title>Identification of a novel Providencia species showing multi-drug-resistant in three patients with hospital-acquired infection.</title>
        <authorList>
            <person name="Yang W."/>
            <person name="Chen J."/>
            <person name="Yang F."/>
            <person name="Ji P."/>
            <person name="Shen S."/>
            <person name="Yin D."/>
            <person name="Hu F."/>
        </authorList>
    </citation>
    <scope>NUCLEOTIDE SEQUENCE</scope>
    <source>
        <strain evidence="4">CRE-138-0111</strain>
    </source>
</reference>
<feature type="domain" description="HTH cro/C1-type" evidence="2">
    <location>
        <begin position="30"/>
        <end position="84"/>
    </location>
</feature>
<proteinExistence type="predicted"/>
<evidence type="ECO:0000313" key="3">
    <source>
        <dbReference type="EMBL" id="MDG4697918.1"/>
    </source>
</evidence>
<comment type="caution">
    <text evidence="3">The sequence shown here is derived from an EMBL/GenBank/DDBJ whole genome shotgun (WGS) entry which is preliminary data.</text>
</comment>
<dbReference type="PROSITE" id="PS50943">
    <property type="entry name" value="HTH_CROC1"/>
    <property type="match status" value="1"/>
</dbReference>
<keyword evidence="1" id="KW-0238">DNA-binding</keyword>
<evidence type="ECO:0000259" key="2">
    <source>
        <dbReference type="PROSITE" id="PS50943"/>
    </source>
</evidence>
<sequence length="87" mass="9951">MRNEIFNSLSILSDRDNIVNVVSKNIGKKIKKLRLKYNLSGSNLAKVIGISQQQLSRYENGQSDISTSKIMIISIYFNVDVSYFFDE</sequence>
<dbReference type="EMBL" id="JAUQTG010000015">
    <property type="protein sequence ID" value="MDO7858547.1"/>
    <property type="molecule type" value="Genomic_DNA"/>
</dbReference>
<dbReference type="SMART" id="SM00530">
    <property type="entry name" value="HTH_XRE"/>
    <property type="match status" value="1"/>
</dbReference>
<evidence type="ECO:0000313" key="5">
    <source>
        <dbReference type="Proteomes" id="UP001156701"/>
    </source>
</evidence>
<dbReference type="PANTHER" id="PTHR46558:SF11">
    <property type="entry name" value="HTH-TYPE TRANSCRIPTIONAL REGULATOR XRE"/>
    <property type="match status" value="1"/>
</dbReference>
<dbReference type="Pfam" id="PF01381">
    <property type="entry name" value="HTH_3"/>
    <property type="match status" value="1"/>
</dbReference>
<evidence type="ECO:0000256" key="1">
    <source>
        <dbReference type="ARBA" id="ARBA00023125"/>
    </source>
</evidence>
<dbReference type="CDD" id="cd00093">
    <property type="entry name" value="HTH_XRE"/>
    <property type="match status" value="1"/>
</dbReference>